<dbReference type="PANTHER" id="PTHR23121:SF9">
    <property type="entry name" value="SODIUM-DEPENDENT GLUCOSE TRANSPORTER 1"/>
    <property type="match status" value="1"/>
</dbReference>
<organism evidence="8 9">
    <name type="scientific">Channa striata</name>
    <name type="common">Snakehead murrel</name>
    <name type="synonym">Ophicephalus striatus</name>
    <dbReference type="NCBI Taxonomy" id="64152"/>
    <lineage>
        <taxon>Eukaryota</taxon>
        <taxon>Metazoa</taxon>
        <taxon>Chordata</taxon>
        <taxon>Craniata</taxon>
        <taxon>Vertebrata</taxon>
        <taxon>Euteleostomi</taxon>
        <taxon>Actinopterygii</taxon>
        <taxon>Neopterygii</taxon>
        <taxon>Teleostei</taxon>
        <taxon>Neoteleostei</taxon>
        <taxon>Acanthomorphata</taxon>
        <taxon>Anabantaria</taxon>
        <taxon>Anabantiformes</taxon>
        <taxon>Channoidei</taxon>
        <taxon>Channidae</taxon>
        <taxon>Channa</taxon>
    </lineage>
</organism>
<dbReference type="Proteomes" id="UP001187415">
    <property type="component" value="Unassembled WGS sequence"/>
</dbReference>
<feature type="compositionally biased region" description="Polar residues" evidence="6">
    <location>
        <begin position="575"/>
        <end position="601"/>
    </location>
</feature>
<feature type="region of interest" description="Disordered" evidence="6">
    <location>
        <begin position="1"/>
        <end position="46"/>
    </location>
</feature>
<dbReference type="InterPro" id="IPR036259">
    <property type="entry name" value="MFS_trans_sf"/>
</dbReference>
<reference evidence="8" key="1">
    <citation type="submission" date="2023-07" db="EMBL/GenBank/DDBJ databases">
        <title>Chromosome-level Genome Assembly of Striped Snakehead (Channa striata).</title>
        <authorList>
            <person name="Liu H."/>
        </authorList>
    </citation>
    <scope>NUCLEOTIDE SEQUENCE</scope>
    <source>
        <strain evidence="8">Gz</strain>
        <tissue evidence="8">Muscle</tissue>
    </source>
</reference>
<dbReference type="AlphaFoldDB" id="A0AA88NCQ9"/>
<name>A0AA88NCQ9_CHASR</name>
<feature type="transmembrane region" description="Helical" evidence="7">
    <location>
        <begin position="316"/>
        <end position="342"/>
    </location>
</feature>
<keyword evidence="4 7" id="KW-1133">Transmembrane helix</keyword>
<feature type="transmembrane region" description="Helical" evidence="7">
    <location>
        <begin position="362"/>
        <end position="389"/>
    </location>
</feature>
<evidence type="ECO:0000256" key="1">
    <source>
        <dbReference type="ARBA" id="ARBA00004141"/>
    </source>
</evidence>
<comment type="caution">
    <text evidence="8">The sequence shown here is derived from an EMBL/GenBank/DDBJ whole genome shotgun (WGS) entry which is preliminary data.</text>
</comment>
<feature type="compositionally biased region" description="Acidic residues" evidence="6">
    <location>
        <begin position="529"/>
        <end position="545"/>
    </location>
</feature>
<evidence type="ECO:0000256" key="7">
    <source>
        <dbReference type="SAM" id="Phobius"/>
    </source>
</evidence>
<keyword evidence="9" id="KW-1185">Reference proteome</keyword>
<feature type="region of interest" description="Disordered" evidence="6">
    <location>
        <begin position="526"/>
        <end position="545"/>
    </location>
</feature>
<evidence type="ECO:0000256" key="3">
    <source>
        <dbReference type="ARBA" id="ARBA00022692"/>
    </source>
</evidence>
<evidence type="ECO:0000256" key="5">
    <source>
        <dbReference type="ARBA" id="ARBA00023136"/>
    </source>
</evidence>
<feature type="transmembrane region" description="Helical" evidence="7">
    <location>
        <begin position="474"/>
        <end position="494"/>
    </location>
</feature>
<evidence type="ECO:0000256" key="2">
    <source>
        <dbReference type="ARBA" id="ARBA00008335"/>
    </source>
</evidence>
<feature type="region of interest" description="Disordered" evidence="6">
    <location>
        <begin position="556"/>
        <end position="619"/>
    </location>
</feature>
<sequence length="619" mass="66554">MSASAARDTAGKKKHVRFASMEDDDDDKDEQEEEEEEEDTLFDKRKDAGRGLKSALKAAKRTANPGCDERAEVVGGGRGGQGPCGGWAVTLALCASFLGLGMSISVLGPTFNDLAVNVKKNISNISYIFVGRSAGYIGGSLLGGILFDLMNPHLLLGLSMLLTAFGMCAIPFCKQALLLTGFMSSIGISMGVLDTGGNVLILNTWGEQAGPHMQALHFSFAAGAFASPIIAKLLFGRDTNSSTETISTNASLPATTEQTLTTSNDSTPTKFMWAYIVIGIFVFLLSFLYFILYCCNSTSRDKPRTSSGKPLVAKHHIDLVVLLFLFFFAYVGAEVAYGSFIFTFAKDYAHMPQSQAAWLNSLFWGAFAACRGLAIFFAACVHPGTMILLSLVGSTVSSLLLCLFSRETVALWICTGIYGASMATTFPSGISWVEQYTTVTGHTASVFVVGAALGEMVLPALLGFLLGKFHDQPLLMYLSLVTATFTSILFPVMYKLASTTNSQSRKPRIRGRQDADDSEYRRALLDSGTNEEEEEEELDNEADQWNDADFEVIEMDDTASLVNSPSKASPPPDITGSSAASETQGPEPTGGASFSDTTSLVGDSPRRKLLLSLAREKRD</sequence>
<accession>A0AA88NCQ9</accession>
<proteinExistence type="inferred from homology"/>
<feature type="transmembrane region" description="Helical" evidence="7">
    <location>
        <begin position="444"/>
        <end position="467"/>
    </location>
</feature>
<keyword evidence="5 7" id="KW-0472">Membrane</keyword>
<feature type="transmembrane region" description="Helical" evidence="7">
    <location>
        <begin position="87"/>
        <end position="107"/>
    </location>
</feature>
<feature type="transmembrane region" description="Helical" evidence="7">
    <location>
        <begin position="409"/>
        <end position="432"/>
    </location>
</feature>
<feature type="transmembrane region" description="Helical" evidence="7">
    <location>
        <begin position="215"/>
        <end position="235"/>
    </location>
</feature>
<feature type="transmembrane region" description="Helical" evidence="7">
    <location>
        <begin position="178"/>
        <end position="203"/>
    </location>
</feature>
<dbReference type="FunFam" id="1.20.1250.20:FF:000508">
    <property type="entry name" value="Sodium-dependent glucose transporter 1"/>
    <property type="match status" value="1"/>
</dbReference>
<feature type="transmembrane region" description="Helical" evidence="7">
    <location>
        <begin position="154"/>
        <end position="172"/>
    </location>
</feature>
<comment type="similarity">
    <text evidence="2">Belongs to the major facilitator superfamily.</text>
</comment>
<comment type="subcellular location">
    <subcellularLocation>
        <location evidence="1">Membrane</location>
        <topology evidence="1">Multi-pass membrane protein</topology>
    </subcellularLocation>
</comment>
<evidence type="ECO:0000313" key="9">
    <source>
        <dbReference type="Proteomes" id="UP001187415"/>
    </source>
</evidence>
<feature type="transmembrane region" description="Helical" evidence="7">
    <location>
        <begin position="127"/>
        <end position="147"/>
    </location>
</feature>
<dbReference type="PANTHER" id="PTHR23121">
    <property type="entry name" value="SODIUM-DEPENDENT GLUCOSE TRANSPORTER 1"/>
    <property type="match status" value="1"/>
</dbReference>
<protein>
    <recommendedName>
        <fullName evidence="10">Sodium-dependent glucose transporter 1</fullName>
    </recommendedName>
</protein>
<evidence type="ECO:0000256" key="6">
    <source>
        <dbReference type="SAM" id="MobiDB-lite"/>
    </source>
</evidence>
<dbReference type="GO" id="GO:0016020">
    <property type="term" value="C:membrane"/>
    <property type="evidence" value="ECO:0007669"/>
    <property type="project" value="UniProtKB-SubCell"/>
</dbReference>
<feature type="transmembrane region" description="Helical" evidence="7">
    <location>
        <begin position="272"/>
        <end position="295"/>
    </location>
</feature>
<evidence type="ECO:0008006" key="10">
    <source>
        <dbReference type="Google" id="ProtNLM"/>
    </source>
</evidence>
<dbReference type="SUPFAM" id="SSF103473">
    <property type="entry name" value="MFS general substrate transporter"/>
    <property type="match status" value="1"/>
</dbReference>
<evidence type="ECO:0000256" key="4">
    <source>
        <dbReference type="ARBA" id="ARBA00022989"/>
    </source>
</evidence>
<keyword evidence="3 7" id="KW-0812">Transmembrane</keyword>
<dbReference type="Gene3D" id="1.20.1250.20">
    <property type="entry name" value="MFS general substrate transporter like domains"/>
    <property type="match status" value="2"/>
</dbReference>
<feature type="compositionally biased region" description="Acidic residues" evidence="6">
    <location>
        <begin position="21"/>
        <end position="40"/>
    </location>
</feature>
<gene>
    <name evidence="8" type="ORF">Q5P01_005369</name>
</gene>
<evidence type="ECO:0000313" key="8">
    <source>
        <dbReference type="EMBL" id="KAK2856634.1"/>
    </source>
</evidence>
<dbReference type="EMBL" id="JAUPFM010000003">
    <property type="protein sequence ID" value="KAK2856634.1"/>
    <property type="molecule type" value="Genomic_DNA"/>
</dbReference>